<keyword evidence="4" id="KW-1185">Reference proteome</keyword>
<dbReference type="InterPro" id="IPR018511">
    <property type="entry name" value="Hemolysin-typ_Ca-bd_CS"/>
</dbReference>
<sequence length="224" mass="23049">MVARSRAIDIRDQSAVGGGNHTVLADNLTLNAQSEIHASLSLGDAARVLTLRGLAHVSLTGNKLDNYVTASSGNDRIDALAGNDQLFGAAGNDSLDGGTGNDKLYGGEGDDWLLGGDGDDQLFGDMGSDYLRGGAGKDQATGGAGADVFEFVKGEGTFTIRDAVVGEDVIVLTGFAGLTDAATLHTQAIVQEFADFTRLTLGGEVLNLHGVTAADLTDKLFDFA</sequence>
<dbReference type="InterPro" id="IPR001343">
    <property type="entry name" value="Hemolysn_Ca-bd"/>
</dbReference>
<evidence type="ECO:0000256" key="1">
    <source>
        <dbReference type="ARBA" id="ARBA00004613"/>
    </source>
</evidence>
<accession>A0A8G0ZX89</accession>
<dbReference type="GO" id="GO:0005576">
    <property type="term" value="C:extracellular region"/>
    <property type="evidence" value="ECO:0007669"/>
    <property type="project" value="UniProtKB-SubCell"/>
</dbReference>
<reference evidence="3" key="1">
    <citation type="submission" date="2021-02" db="EMBL/GenBank/DDBJ databases">
        <title>Rhodobacter shimadae sp. nov., an aerobic anoxygenic phototrophic bacterium isolated from a hot spring.</title>
        <authorList>
            <person name="Muramatsu S."/>
            <person name="Haruta S."/>
            <person name="Hirose S."/>
            <person name="Hanada S."/>
        </authorList>
    </citation>
    <scope>NUCLEOTIDE SEQUENCE</scope>
    <source>
        <strain evidence="3">N10</strain>
    </source>
</reference>
<dbReference type="PANTHER" id="PTHR38340:SF1">
    <property type="entry name" value="S-LAYER PROTEIN"/>
    <property type="match status" value="1"/>
</dbReference>
<evidence type="ECO:0000313" key="3">
    <source>
        <dbReference type="EMBL" id="QYZ71898.1"/>
    </source>
</evidence>
<dbReference type="Pfam" id="PF00353">
    <property type="entry name" value="HemolysinCabind"/>
    <property type="match status" value="2"/>
</dbReference>
<comment type="subcellular location">
    <subcellularLocation>
        <location evidence="1">Secreted</location>
    </subcellularLocation>
</comment>
<dbReference type="PROSITE" id="PS00330">
    <property type="entry name" value="HEMOLYSIN_CALCIUM"/>
    <property type="match status" value="1"/>
</dbReference>
<dbReference type="PANTHER" id="PTHR38340">
    <property type="entry name" value="S-LAYER PROTEIN"/>
    <property type="match status" value="1"/>
</dbReference>
<dbReference type="InterPro" id="IPR050557">
    <property type="entry name" value="RTX_toxin/Mannuronan_C5-epim"/>
</dbReference>
<name>A0A8G0ZX89_9RHOB</name>
<gene>
    <name evidence="3" type="ORF">JO391_08455</name>
</gene>
<dbReference type="KEGG" id="nsm:JO391_08455"/>
<proteinExistence type="predicted"/>
<dbReference type="InterPro" id="IPR011049">
    <property type="entry name" value="Serralysin-like_metalloprot_C"/>
</dbReference>
<evidence type="ECO:0000256" key="2">
    <source>
        <dbReference type="ARBA" id="ARBA00022525"/>
    </source>
</evidence>
<dbReference type="SUPFAM" id="SSF51120">
    <property type="entry name" value="beta-Roll"/>
    <property type="match status" value="1"/>
</dbReference>
<evidence type="ECO:0000313" key="4">
    <source>
        <dbReference type="Proteomes" id="UP000826300"/>
    </source>
</evidence>
<dbReference type="Proteomes" id="UP000826300">
    <property type="component" value="Chromosome"/>
</dbReference>
<dbReference type="GO" id="GO:0005509">
    <property type="term" value="F:calcium ion binding"/>
    <property type="evidence" value="ECO:0007669"/>
    <property type="project" value="InterPro"/>
</dbReference>
<dbReference type="Gene3D" id="2.150.10.10">
    <property type="entry name" value="Serralysin-like metalloprotease, C-terminal"/>
    <property type="match status" value="1"/>
</dbReference>
<protein>
    <submittedName>
        <fullName evidence="3">Uncharacterized protein</fullName>
    </submittedName>
</protein>
<organism evidence="3 4">
    <name type="scientific">Neotabrizicola shimadae</name>
    <dbReference type="NCBI Taxonomy" id="2807096"/>
    <lineage>
        <taxon>Bacteria</taxon>
        <taxon>Pseudomonadati</taxon>
        <taxon>Pseudomonadota</taxon>
        <taxon>Alphaproteobacteria</taxon>
        <taxon>Rhodobacterales</taxon>
        <taxon>Paracoccaceae</taxon>
        <taxon>Neotabrizicola</taxon>
    </lineage>
</organism>
<dbReference type="EMBL" id="CP069370">
    <property type="protein sequence ID" value="QYZ71898.1"/>
    <property type="molecule type" value="Genomic_DNA"/>
</dbReference>
<dbReference type="PRINTS" id="PR00313">
    <property type="entry name" value="CABNDNGRPT"/>
</dbReference>
<keyword evidence="2" id="KW-0964">Secreted</keyword>
<dbReference type="AlphaFoldDB" id="A0A8G0ZX89"/>